<feature type="compositionally biased region" description="Low complexity" evidence="4">
    <location>
        <begin position="34"/>
        <end position="85"/>
    </location>
</feature>
<evidence type="ECO:0000256" key="4">
    <source>
        <dbReference type="SAM" id="MobiDB-lite"/>
    </source>
</evidence>
<dbReference type="CDD" id="cd02000">
    <property type="entry name" value="TPP_E1_PDC_ADC_BCADC"/>
    <property type="match status" value="1"/>
</dbReference>
<sequence length="437" mass="46341">MAGRTQDPQRDKTAPGGSAPTDSATASTRRKAPARSAGARAKGPAATAAKSKTAASAPKGKTAASAAKSKTAASAAKGKAAASRTKGADAETQLAYYREMELIREFEQRAAEMYTRAKIGGYCHLNLGEEPSVVGLMAALRPTDYLFTNYRDHGYALARGLGTDRVMAELFGRSDGVARGLGGSMHMFDAEKRMLGGYGIVGGQLPPATGAALALTYRGKPGPDAEAVMCQMGDGTTNIGAFHESLNLAAIWNLPIVYVVINNGLGMATTVEHASGEPLLYKRGASYRIEGRRVDGGDPEVVRQAAEEMLTVAREQRRPGLLEVMSYRLRGHSVVDPARYRSKEETAHLKELDPLPEYRARLIADGVLDAKQADQIQADAVSEVAAAIAFADASPEPGAEKLFDYTYATDVPNAPRLMPGDPVLAAGWDRADDKQEA</sequence>
<dbReference type="InterPro" id="IPR029061">
    <property type="entry name" value="THDP-binding"/>
</dbReference>
<dbReference type="InterPro" id="IPR050642">
    <property type="entry name" value="PDH_E1_Alpha_Subunit"/>
</dbReference>
<evidence type="ECO:0000256" key="2">
    <source>
        <dbReference type="ARBA" id="ARBA00023002"/>
    </source>
</evidence>
<proteinExistence type="predicted"/>
<dbReference type="EMBL" id="CP091139">
    <property type="protein sequence ID" value="UUT35942.1"/>
    <property type="molecule type" value="Genomic_DNA"/>
</dbReference>
<reference evidence="6" key="1">
    <citation type="submission" date="2022-01" db="EMBL/GenBank/DDBJ databases">
        <title>Microbacterium eymi and Microbacterium rhizovicinus sp. nov., isolated from the rhizospheric soil of Elymus tsukushiensis, a plant native to the Dokdo Islands, Republic of Korea.</title>
        <authorList>
            <person name="Hwang Y.J."/>
        </authorList>
    </citation>
    <scope>NUCLEOTIDE SEQUENCE</scope>
    <source>
        <strain evidence="6">KUDC0405</strain>
    </source>
</reference>
<feature type="region of interest" description="Disordered" evidence="4">
    <location>
        <begin position="1"/>
        <end position="85"/>
    </location>
</feature>
<protein>
    <submittedName>
        <fullName evidence="6">Thiamine pyrophosphate-dependent enzyme</fullName>
    </submittedName>
</protein>
<evidence type="ECO:0000313" key="7">
    <source>
        <dbReference type="Proteomes" id="UP001054811"/>
    </source>
</evidence>
<evidence type="ECO:0000256" key="3">
    <source>
        <dbReference type="ARBA" id="ARBA00023052"/>
    </source>
</evidence>
<dbReference type="Proteomes" id="UP001054811">
    <property type="component" value="Chromosome"/>
</dbReference>
<organism evidence="6 7">
    <name type="scientific">Microbacterium elymi</name>
    <dbReference type="NCBI Taxonomy" id="2909587"/>
    <lineage>
        <taxon>Bacteria</taxon>
        <taxon>Bacillati</taxon>
        <taxon>Actinomycetota</taxon>
        <taxon>Actinomycetes</taxon>
        <taxon>Micrococcales</taxon>
        <taxon>Microbacteriaceae</taxon>
        <taxon>Microbacterium</taxon>
    </lineage>
</organism>
<dbReference type="Gene3D" id="3.40.50.970">
    <property type="match status" value="1"/>
</dbReference>
<evidence type="ECO:0000256" key="1">
    <source>
        <dbReference type="ARBA" id="ARBA00001964"/>
    </source>
</evidence>
<keyword evidence="7" id="KW-1185">Reference proteome</keyword>
<feature type="domain" description="Dehydrogenase E1 component" evidence="5">
    <location>
        <begin position="99"/>
        <end position="399"/>
    </location>
</feature>
<evidence type="ECO:0000259" key="5">
    <source>
        <dbReference type="Pfam" id="PF00676"/>
    </source>
</evidence>
<dbReference type="Pfam" id="PF00676">
    <property type="entry name" value="E1_dh"/>
    <property type="match status" value="1"/>
</dbReference>
<dbReference type="PANTHER" id="PTHR11516:SF60">
    <property type="entry name" value="PYRUVATE DEHYDROGENASE E1 COMPONENT SUBUNIT ALPHA"/>
    <property type="match status" value="1"/>
</dbReference>
<accession>A0ABY5NLB0</accession>
<keyword evidence="2" id="KW-0560">Oxidoreductase</keyword>
<dbReference type="RefSeq" id="WP_259612590.1">
    <property type="nucleotide sequence ID" value="NZ_CP091139.2"/>
</dbReference>
<evidence type="ECO:0000313" key="6">
    <source>
        <dbReference type="EMBL" id="UUT35942.1"/>
    </source>
</evidence>
<dbReference type="InterPro" id="IPR001017">
    <property type="entry name" value="DH_E1"/>
</dbReference>
<gene>
    <name evidence="6" type="ORF">L2X98_22655</name>
</gene>
<dbReference type="SUPFAM" id="SSF52518">
    <property type="entry name" value="Thiamin diphosphate-binding fold (THDP-binding)"/>
    <property type="match status" value="1"/>
</dbReference>
<keyword evidence="3" id="KW-0786">Thiamine pyrophosphate</keyword>
<comment type="cofactor">
    <cofactor evidence="1">
        <name>thiamine diphosphate</name>
        <dbReference type="ChEBI" id="CHEBI:58937"/>
    </cofactor>
</comment>
<dbReference type="PANTHER" id="PTHR11516">
    <property type="entry name" value="PYRUVATE DEHYDROGENASE E1 COMPONENT, ALPHA SUBUNIT BACTERIAL AND ORGANELLAR"/>
    <property type="match status" value="1"/>
</dbReference>
<name>A0ABY5NLB0_9MICO</name>